<reference evidence="6" key="2">
    <citation type="submission" date="2021-04" db="EMBL/GenBank/DDBJ databases">
        <authorList>
            <person name="Gilroy R."/>
        </authorList>
    </citation>
    <scope>NUCLEOTIDE SEQUENCE</scope>
    <source>
        <strain evidence="6">CHK192-9172</strain>
    </source>
</reference>
<dbReference type="Gene3D" id="1.10.10.60">
    <property type="entry name" value="Homeodomain-like"/>
    <property type="match status" value="2"/>
</dbReference>
<sequence length="759" mass="86944">MNAISKIAPKKRSYFKRIFITYILLLIIPSVLIISTFYYTSQTYRRSVFDNTSLTLSNLISTLDNQLYQMAQIKDSILRNSAFIKSISRSSATQSSRYTYIPVKDYLDSLLTSDYNDIFIYYRGDDTIVPAYTSVTDSLSYYRTLYRGSDMAYETWLDQISNYKSETYSLVTMPDGTQTILYTCLFPYFSGKRDQDHGIYINFVLDPSRLWSLLNQNTIYDSPTDITLYMPDGTPLLSTNPSFVQEVPSFADGLVSHTFSSGTYAVSAETSDTTGFQYVFYFPMDLYRQPLNRFYVILMILFLIFVILSGFACILFTRYTYSPISKLMAKVQTSYPSKIPLSNEFDTFQNAFDSILEEKQKLAKRLNSESDHLVGSIMTRAFHHILPEGFDLKNALANLNVNLPYDTECIGILELYSDIPADFDMASVLESRLYDTSDSPISFLVFQTDTRRYAIVFNFSPDTVSMDAAADSVRKAMDVLSKESPLLYTMGISDPLPLSEIHTAYSQALQTLEYQSICGIHSIQMYGAVKAKRYNYNHNAMKLSYNKLKVYISAKTDVPTALETYTEIRNSCFHEAEASSEVFQCFRYDMINTLLKVASDYRITAKDHQLVENLLHTTTIPDLDEAIVRSLEQIKDYYQNSLTQSENELIQKVIDFLKENYDNHDVNINWLGNYFHISPSYLSRQFKEETGMSPLAYLTSLRIEKSQELLLTTQKTIAKIAEESGFLSNEVFIRTFKKETGITPGEFRKASQKQSEPSV</sequence>
<feature type="transmembrane region" description="Helical" evidence="4">
    <location>
        <begin position="294"/>
        <end position="316"/>
    </location>
</feature>
<dbReference type="PANTHER" id="PTHR43280:SF28">
    <property type="entry name" value="HTH-TYPE TRANSCRIPTIONAL ACTIVATOR RHAS"/>
    <property type="match status" value="1"/>
</dbReference>
<evidence type="ECO:0000256" key="2">
    <source>
        <dbReference type="ARBA" id="ARBA00023125"/>
    </source>
</evidence>
<dbReference type="EMBL" id="DXCH01000199">
    <property type="protein sequence ID" value="HIZ07695.1"/>
    <property type="molecule type" value="Genomic_DNA"/>
</dbReference>
<reference evidence="6" key="1">
    <citation type="journal article" date="2021" name="PeerJ">
        <title>Extensive microbial diversity within the chicken gut microbiome revealed by metagenomics and culture.</title>
        <authorList>
            <person name="Gilroy R."/>
            <person name="Ravi A."/>
            <person name="Getino M."/>
            <person name="Pursley I."/>
            <person name="Horton D.L."/>
            <person name="Alikhan N.F."/>
            <person name="Baker D."/>
            <person name="Gharbi K."/>
            <person name="Hall N."/>
            <person name="Watson M."/>
            <person name="Adriaenssens E.M."/>
            <person name="Foster-Nyarko E."/>
            <person name="Jarju S."/>
            <person name="Secka A."/>
            <person name="Antonio M."/>
            <person name="Oren A."/>
            <person name="Chaudhuri R.R."/>
            <person name="La Ragione R."/>
            <person name="Hildebrand F."/>
            <person name="Pallen M.J."/>
        </authorList>
    </citation>
    <scope>NUCLEOTIDE SEQUENCE</scope>
    <source>
        <strain evidence="6">CHK192-9172</strain>
    </source>
</reference>
<dbReference type="SUPFAM" id="SSF46689">
    <property type="entry name" value="Homeodomain-like"/>
    <property type="match status" value="2"/>
</dbReference>
<dbReference type="SMART" id="SM00342">
    <property type="entry name" value="HTH_ARAC"/>
    <property type="match status" value="1"/>
</dbReference>
<keyword evidence="2" id="KW-0238">DNA-binding</keyword>
<gene>
    <name evidence="6" type="ORF">IAA08_07155</name>
</gene>
<organism evidence="6 7">
    <name type="scientific">Candidatus Eubacterium avistercoris</name>
    <dbReference type="NCBI Taxonomy" id="2838567"/>
    <lineage>
        <taxon>Bacteria</taxon>
        <taxon>Bacillati</taxon>
        <taxon>Bacillota</taxon>
        <taxon>Clostridia</taxon>
        <taxon>Eubacteriales</taxon>
        <taxon>Eubacteriaceae</taxon>
        <taxon>Eubacterium</taxon>
    </lineage>
</organism>
<dbReference type="PANTHER" id="PTHR43280">
    <property type="entry name" value="ARAC-FAMILY TRANSCRIPTIONAL REGULATOR"/>
    <property type="match status" value="1"/>
</dbReference>
<dbReference type="GO" id="GO:0043565">
    <property type="term" value="F:sequence-specific DNA binding"/>
    <property type="evidence" value="ECO:0007669"/>
    <property type="project" value="InterPro"/>
</dbReference>
<dbReference type="Pfam" id="PF12833">
    <property type="entry name" value="HTH_18"/>
    <property type="match status" value="1"/>
</dbReference>
<dbReference type="InterPro" id="IPR018062">
    <property type="entry name" value="HTH_AraC-typ_CS"/>
</dbReference>
<keyword evidence="4" id="KW-1133">Transmembrane helix</keyword>
<evidence type="ECO:0000256" key="3">
    <source>
        <dbReference type="ARBA" id="ARBA00023163"/>
    </source>
</evidence>
<accession>A0A9D2D3E0</accession>
<name>A0A9D2D3E0_9FIRM</name>
<keyword evidence="3" id="KW-0804">Transcription</keyword>
<dbReference type="InterPro" id="IPR020449">
    <property type="entry name" value="Tscrpt_reg_AraC-type_HTH"/>
</dbReference>
<feature type="domain" description="HTH araC/xylS-type" evidence="5">
    <location>
        <begin position="651"/>
        <end position="750"/>
    </location>
</feature>
<dbReference type="PRINTS" id="PR00032">
    <property type="entry name" value="HTHARAC"/>
</dbReference>
<dbReference type="PROSITE" id="PS01124">
    <property type="entry name" value="HTH_ARAC_FAMILY_2"/>
    <property type="match status" value="1"/>
</dbReference>
<evidence type="ECO:0000313" key="6">
    <source>
        <dbReference type="EMBL" id="HIZ07695.1"/>
    </source>
</evidence>
<evidence type="ECO:0000313" key="7">
    <source>
        <dbReference type="Proteomes" id="UP000824024"/>
    </source>
</evidence>
<dbReference type="InterPro" id="IPR018060">
    <property type="entry name" value="HTH_AraC"/>
</dbReference>
<keyword evidence="1" id="KW-0805">Transcription regulation</keyword>
<evidence type="ECO:0000256" key="1">
    <source>
        <dbReference type="ARBA" id="ARBA00023015"/>
    </source>
</evidence>
<evidence type="ECO:0000259" key="5">
    <source>
        <dbReference type="PROSITE" id="PS01124"/>
    </source>
</evidence>
<protein>
    <submittedName>
        <fullName evidence="6">AraC family transcriptional regulator</fullName>
    </submittedName>
</protein>
<evidence type="ECO:0000256" key="4">
    <source>
        <dbReference type="SAM" id="Phobius"/>
    </source>
</evidence>
<dbReference type="GO" id="GO:0003700">
    <property type="term" value="F:DNA-binding transcription factor activity"/>
    <property type="evidence" value="ECO:0007669"/>
    <property type="project" value="InterPro"/>
</dbReference>
<feature type="transmembrane region" description="Helical" evidence="4">
    <location>
        <begin position="20"/>
        <end position="39"/>
    </location>
</feature>
<proteinExistence type="predicted"/>
<dbReference type="AlphaFoldDB" id="A0A9D2D3E0"/>
<dbReference type="PROSITE" id="PS00041">
    <property type="entry name" value="HTH_ARAC_FAMILY_1"/>
    <property type="match status" value="1"/>
</dbReference>
<dbReference type="Proteomes" id="UP000824024">
    <property type="component" value="Unassembled WGS sequence"/>
</dbReference>
<keyword evidence="4" id="KW-0812">Transmembrane</keyword>
<comment type="caution">
    <text evidence="6">The sequence shown here is derived from an EMBL/GenBank/DDBJ whole genome shotgun (WGS) entry which is preliminary data.</text>
</comment>
<keyword evidence="4" id="KW-0472">Membrane</keyword>
<dbReference type="InterPro" id="IPR009057">
    <property type="entry name" value="Homeodomain-like_sf"/>
</dbReference>